<dbReference type="InterPro" id="IPR045596">
    <property type="entry name" value="DUF6459"/>
</dbReference>
<keyword evidence="3" id="KW-1185">Reference proteome</keyword>
<dbReference type="EMBL" id="FUHW01000038">
    <property type="protein sequence ID" value="SJM69344.1"/>
    <property type="molecule type" value="Genomic_DNA"/>
</dbReference>
<dbReference type="AlphaFoldDB" id="A0A1R4GMK3"/>
<reference evidence="2 3" key="1">
    <citation type="submission" date="2017-02" db="EMBL/GenBank/DDBJ databases">
        <authorList>
            <person name="Peterson S.W."/>
        </authorList>
    </citation>
    <scope>NUCLEOTIDE SEQUENCE [LARGE SCALE GENOMIC DNA]</scope>
    <source>
        <strain evidence="2 3">B Ar 00.02</strain>
    </source>
</reference>
<evidence type="ECO:0000313" key="2">
    <source>
        <dbReference type="EMBL" id="SJM69344.1"/>
    </source>
</evidence>
<accession>A0A1R4GMK3</accession>
<dbReference type="Pfam" id="PF20060">
    <property type="entry name" value="DUF6459"/>
    <property type="match status" value="1"/>
</dbReference>
<feature type="region of interest" description="Disordered" evidence="1">
    <location>
        <begin position="21"/>
        <end position="47"/>
    </location>
</feature>
<sequence>MIRPLPVRKFADLLPASTYRYPAKTTDRTTPGRPASGARHEAGEAARREEVAHVQTIVRLVALAAFESMSGVRPVHQLARWLEASQYEKLRCRVALINATQPDDGSRSHRNTSIRRTRLCPVATGAYEASLVVAENNRVRAAALRVERRHGHWTVVDLQLG</sequence>
<name>A0A1R4GMK3_9MICC</name>
<evidence type="ECO:0000256" key="1">
    <source>
        <dbReference type="SAM" id="MobiDB-lite"/>
    </source>
</evidence>
<organism evidence="2 3">
    <name type="scientific">Arthrobacter rhombi</name>
    <dbReference type="NCBI Taxonomy" id="71253"/>
    <lineage>
        <taxon>Bacteria</taxon>
        <taxon>Bacillati</taxon>
        <taxon>Actinomycetota</taxon>
        <taxon>Actinomycetes</taxon>
        <taxon>Micrococcales</taxon>
        <taxon>Micrococcaceae</taxon>
        <taxon>Arthrobacter</taxon>
    </lineage>
</organism>
<evidence type="ECO:0000313" key="3">
    <source>
        <dbReference type="Proteomes" id="UP000195913"/>
    </source>
</evidence>
<gene>
    <name evidence="2" type="ORF">FM101_11720</name>
</gene>
<proteinExistence type="predicted"/>
<protein>
    <submittedName>
        <fullName evidence="2">Uncharacterized protein</fullName>
    </submittedName>
</protein>
<feature type="compositionally biased region" description="Basic and acidic residues" evidence="1">
    <location>
        <begin position="38"/>
        <end position="47"/>
    </location>
</feature>
<dbReference type="Proteomes" id="UP000195913">
    <property type="component" value="Unassembled WGS sequence"/>
</dbReference>